<dbReference type="NCBIfam" id="TIGR02436">
    <property type="entry name" value="four helix bundle protein"/>
    <property type="match status" value="1"/>
</dbReference>
<dbReference type="AlphaFoldDB" id="K1L886"/>
<accession>K1L886</accession>
<dbReference type="InterPro" id="IPR036583">
    <property type="entry name" value="23S_rRNA_IVS_sf"/>
</dbReference>
<dbReference type="PANTHER" id="PTHR38471">
    <property type="entry name" value="FOUR HELIX BUNDLE PROTEIN"/>
    <property type="match status" value="1"/>
</dbReference>
<protein>
    <recommendedName>
        <fullName evidence="3">Four helix bundle protein</fullName>
    </recommendedName>
</protein>
<evidence type="ECO:0000313" key="2">
    <source>
        <dbReference type="Proteomes" id="UP000004478"/>
    </source>
</evidence>
<comment type="caution">
    <text evidence="1">The sequence shown here is derived from an EMBL/GenBank/DDBJ whole genome shotgun (WGS) entry which is preliminary data.</text>
</comment>
<evidence type="ECO:0000313" key="1">
    <source>
        <dbReference type="EMBL" id="EKB48322.1"/>
    </source>
</evidence>
<reference evidence="1 2" key="1">
    <citation type="journal article" date="2012" name="J. Bacteriol.">
        <title>Draft Genome Sequence of Cecembia lonarensis Strain LW9T, Isolated from Lonar Lake, a Haloalkaline Lake in India.</title>
        <authorList>
            <person name="Shivaji S."/>
            <person name="Ara S."/>
            <person name="Singh A."/>
            <person name="Pinnaka A.K."/>
        </authorList>
    </citation>
    <scope>NUCLEOTIDE SEQUENCE [LARGE SCALE GENOMIC DNA]</scope>
    <source>
        <strain evidence="1 2">LW9</strain>
    </source>
</reference>
<dbReference type="Proteomes" id="UP000004478">
    <property type="component" value="Unassembled WGS sequence"/>
</dbReference>
<gene>
    <name evidence="1" type="ORF">B879_03053</name>
</gene>
<sequence>MEIKSFEDLGVWQRSFKLAVDIFEITKHDKNYVVKDHLVKTALSVPSNIAEGFERSSNKEYIRFLDISKGSSGELRTQLMFAQAVNIIEFSKADEMITECKEVGKMLGGLIKSRKQIQKRLDSKES</sequence>
<organism evidence="1 2">
    <name type="scientific">Cecembia lonarensis (strain CCUG 58316 / KCTC 22772 / LW9)</name>
    <dbReference type="NCBI Taxonomy" id="1225176"/>
    <lineage>
        <taxon>Bacteria</taxon>
        <taxon>Pseudomonadati</taxon>
        <taxon>Bacteroidota</taxon>
        <taxon>Cytophagia</taxon>
        <taxon>Cytophagales</taxon>
        <taxon>Cyclobacteriaceae</taxon>
        <taxon>Cecembia</taxon>
    </lineage>
</organism>
<proteinExistence type="predicted"/>
<evidence type="ECO:0008006" key="3">
    <source>
        <dbReference type="Google" id="ProtNLM"/>
    </source>
</evidence>
<dbReference type="PANTHER" id="PTHR38471:SF2">
    <property type="entry name" value="FOUR HELIX BUNDLE PROTEIN"/>
    <property type="match status" value="1"/>
</dbReference>
<name>K1L886_CECL9</name>
<dbReference type="SUPFAM" id="SSF158446">
    <property type="entry name" value="IVS-encoded protein-like"/>
    <property type="match status" value="1"/>
</dbReference>
<dbReference type="Pfam" id="PF05635">
    <property type="entry name" value="23S_rRNA_IVP"/>
    <property type="match status" value="1"/>
</dbReference>
<dbReference type="OrthoDB" id="5515766at2"/>
<dbReference type="CDD" id="cd16377">
    <property type="entry name" value="23S_rRNA_IVP_like"/>
    <property type="match status" value="1"/>
</dbReference>
<dbReference type="EMBL" id="AMGM01000057">
    <property type="protein sequence ID" value="EKB48322.1"/>
    <property type="molecule type" value="Genomic_DNA"/>
</dbReference>
<dbReference type="InterPro" id="IPR012657">
    <property type="entry name" value="23S_rRNA-intervening_sequence"/>
</dbReference>
<keyword evidence="2" id="KW-1185">Reference proteome</keyword>
<dbReference type="Gene3D" id="1.20.1440.60">
    <property type="entry name" value="23S rRNA-intervening sequence"/>
    <property type="match status" value="1"/>
</dbReference>
<dbReference type="NCBIfam" id="NF008912">
    <property type="entry name" value="PRK12275.1-6"/>
    <property type="match status" value="1"/>
</dbReference>
<dbReference type="RefSeq" id="WP_009186073.1">
    <property type="nucleotide sequence ID" value="NZ_AMGM01000057.1"/>
</dbReference>